<feature type="non-terminal residue" evidence="1">
    <location>
        <position position="1"/>
    </location>
</feature>
<evidence type="ECO:0000313" key="1">
    <source>
        <dbReference type="EMBL" id="CAG8775801.1"/>
    </source>
</evidence>
<protein>
    <submittedName>
        <fullName evidence="1">16917_t:CDS:1</fullName>
    </submittedName>
</protein>
<sequence length="52" mass="5919">TSPQPDLSTRPWRQLRAVQISLLQQASYKADLWCTSVYHLENLSGQECAATR</sequence>
<accession>A0ACA9R400</accession>
<gene>
    <name evidence="1" type="ORF">ACOLOM_LOCUS14077</name>
</gene>
<organism evidence="1 2">
    <name type="scientific">Acaulospora colombiana</name>
    <dbReference type="NCBI Taxonomy" id="27376"/>
    <lineage>
        <taxon>Eukaryota</taxon>
        <taxon>Fungi</taxon>
        <taxon>Fungi incertae sedis</taxon>
        <taxon>Mucoromycota</taxon>
        <taxon>Glomeromycotina</taxon>
        <taxon>Glomeromycetes</taxon>
        <taxon>Diversisporales</taxon>
        <taxon>Acaulosporaceae</taxon>
        <taxon>Acaulospora</taxon>
    </lineage>
</organism>
<dbReference type="Proteomes" id="UP000789525">
    <property type="component" value="Unassembled WGS sequence"/>
</dbReference>
<dbReference type="EMBL" id="CAJVPT010067986">
    <property type="protein sequence ID" value="CAG8775801.1"/>
    <property type="molecule type" value="Genomic_DNA"/>
</dbReference>
<evidence type="ECO:0000313" key="2">
    <source>
        <dbReference type="Proteomes" id="UP000789525"/>
    </source>
</evidence>
<proteinExistence type="predicted"/>
<feature type="non-terminal residue" evidence="1">
    <location>
        <position position="52"/>
    </location>
</feature>
<name>A0ACA9R400_9GLOM</name>
<keyword evidence="2" id="KW-1185">Reference proteome</keyword>
<reference evidence="1" key="1">
    <citation type="submission" date="2021-06" db="EMBL/GenBank/DDBJ databases">
        <authorList>
            <person name="Kallberg Y."/>
            <person name="Tangrot J."/>
            <person name="Rosling A."/>
        </authorList>
    </citation>
    <scope>NUCLEOTIDE SEQUENCE</scope>
    <source>
        <strain evidence="1">CL356</strain>
    </source>
</reference>
<comment type="caution">
    <text evidence="1">The sequence shown here is derived from an EMBL/GenBank/DDBJ whole genome shotgun (WGS) entry which is preliminary data.</text>
</comment>